<comment type="caution">
    <text evidence="2">The sequence shown here is derived from an EMBL/GenBank/DDBJ whole genome shotgun (WGS) entry which is preliminary data.</text>
</comment>
<dbReference type="GO" id="GO:0051536">
    <property type="term" value="F:iron-sulfur cluster binding"/>
    <property type="evidence" value="ECO:0007669"/>
    <property type="project" value="InterPro"/>
</dbReference>
<evidence type="ECO:0000259" key="1">
    <source>
        <dbReference type="PROSITE" id="PS51379"/>
    </source>
</evidence>
<dbReference type="EMBL" id="AJWY01002295">
    <property type="protein sequence ID" value="EKC78461.1"/>
    <property type="molecule type" value="Genomic_DNA"/>
</dbReference>
<dbReference type="InterPro" id="IPR017896">
    <property type="entry name" value="4Fe4S_Fe-S-bd"/>
</dbReference>
<dbReference type="InterPro" id="IPR017900">
    <property type="entry name" value="4Fe4S_Fe_S_CS"/>
</dbReference>
<dbReference type="Pfam" id="PF00037">
    <property type="entry name" value="Fer4"/>
    <property type="match status" value="1"/>
</dbReference>
<reference evidence="2" key="1">
    <citation type="journal article" date="2013" name="Environ. Microbiol.">
        <title>Microbiota from the distal guts of lean and obese adolescents exhibit partial functional redundancy besides clear differences in community structure.</title>
        <authorList>
            <person name="Ferrer M."/>
            <person name="Ruiz A."/>
            <person name="Lanza F."/>
            <person name="Haange S.B."/>
            <person name="Oberbach A."/>
            <person name="Till H."/>
            <person name="Bargiela R."/>
            <person name="Campoy C."/>
            <person name="Segura M.T."/>
            <person name="Richter M."/>
            <person name="von Bergen M."/>
            <person name="Seifert J."/>
            <person name="Suarez A."/>
        </authorList>
    </citation>
    <scope>NUCLEOTIDE SEQUENCE</scope>
</reference>
<proteinExistence type="predicted"/>
<name>K1V3L9_9ZZZZ</name>
<accession>K1V3L9</accession>
<dbReference type="Gene3D" id="1.10.1060.10">
    <property type="entry name" value="Alpha-helical ferredoxin"/>
    <property type="match status" value="1"/>
</dbReference>
<feature type="non-terminal residue" evidence="2">
    <location>
        <position position="417"/>
    </location>
</feature>
<evidence type="ECO:0000313" key="2">
    <source>
        <dbReference type="EMBL" id="EKC78461.1"/>
    </source>
</evidence>
<dbReference type="PROSITE" id="PS00198">
    <property type="entry name" value="4FE4S_FER_1"/>
    <property type="match status" value="1"/>
</dbReference>
<dbReference type="SUPFAM" id="SSF54862">
    <property type="entry name" value="4Fe-4S ferredoxins"/>
    <property type="match status" value="1"/>
</dbReference>
<protein>
    <submittedName>
        <fullName evidence="2">Pyridine nucleotide-disulfide oxidoreductase family protein</fullName>
    </submittedName>
</protein>
<dbReference type="PROSITE" id="PS51379">
    <property type="entry name" value="4FE4S_FER_2"/>
    <property type="match status" value="1"/>
</dbReference>
<feature type="domain" description="4Fe-4S ferredoxin-type" evidence="1">
    <location>
        <begin position="315"/>
        <end position="344"/>
    </location>
</feature>
<dbReference type="AlphaFoldDB" id="K1V3L9"/>
<sequence>MPDQNKKIISKYQGDKNPDKRYLKLGRKITDVVAHKIGGVTSDDPEYWGLREVLTPEMCDVANKMKLRKHYTFEQLLAMNKEYEAIDLQKLLDEMSYIGILEYDYGDNYDHNHELKDRPRIRRYRVPFYVPGSAELFNSSVDRIAKNPAVASFFERMTFVPLAGITQMVPPGGDGIGMHVIPVEKAIDAKSESVDLEHISYWLQKYEGHISAGICSCRASRAVLGDGCTDDFDDWCIQLGDMADYTVETGRAHYITKERALEILKLAEKNGYVHQITNIDGENKIFDICNCNVKICNALRTSLLFNTPYLSRSAYTAKVTKENCVACGKCVETCPAGAVKLGQKLCHKDGTDFKYKHAPLPDNNIWGPYAWDENYRDTARMSNTYPTGSAPCKAACPAHVPVQAYLRLARDGKYREA</sequence>
<organism evidence="2">
    <name type="scientific">human gut metagenome</name>
    <dbReference type="NCBI Taxonomy" id="408170"/>
    <lineage>
        <taxon>unclassified sequences</taxon>
        <taxon>metagenomes</taxon>
        <taxon>organismal metagenomes</taxon>
    </lineage>
</organism>
<dbReference type="InterPro" id="IPR009051">
    <property type="entry name" value="Helical_ferredxn"/>
</dbReference>
<gene>
    <name evidence="2" type="ORF">LEA_03460</name>
</gene>